<sequence length="272" mass="30955">MESVGFCDIRTEKMNAILKYRQLRKIANLFRFIELCLILVVISKLSIHLPSAFKNSGEYFRCLSMTLISPRFVFLIGNAIVITLFAKSGQFSGTDLSKKNSVADLYEEFIQNSEKNQRTRRAEIKYRIKQTDSGSGNVQGDASIDYRIKQIDSGSGSGNVHGDASIKYRIKQIDSGSGNASITIKKIGNPEEIKHYRRSQSEKIAVVQRENPHSKLSRSETEKSKKIVRLSEGTEQISYPEDGMSNEEFQEMVEAFIARQQRLRREEEFCGF</sequence>
<keyword evidence="3" id="KW-1185">Reference proteome</keyword>
<dbReference type="PANTHER" id="PTHR33640:SF8">
    <property type="entry name" value="TRANSMEMBRANE PROTEIN"/>
    <property type="match status" value="1"/>
</dbReference>
<organism evidence="2 3">
    <name type="scientific">Cucurbita argyrosperma subsp. sororia</name>
    <dbReference type="NCBI Taxonomy" id="37648"/>
    <lineage>
        <taxon>Eukaryota</taxon>
        <taxon>Viridiplantae</taxon>
        <taxon>Streptophyta</taxon>
        <taxon>Embryophyta</taxon>
        <taxon>Tracheophyta</taxon>
        <taxon>Spermatophyta</taxon>
        <taxon>Magnoliopsida</taxon>
        <taxon>eudicotyledons</taxon>
        <taxon>Gunneridae</taxon>
        <taxon>Pentapetalae</taxon>
        <taxon>rosids</taxon>
        <taxon>fabids</taxon>
        <taxon>Cucurbitales</taxon>
        <taxon>Cucurbitaceae</taxon>
        <taxon>Cucurbiteae</taxon>
        <taxon>Cucurbita</taxon>
    </lineage>
</organism>
<comment type="caution">
    <text evidence="2">The sequence shown here is derived from an EMBL/GenBank/DDBJ whole genome shotgun (WGS) entry which is preliminary data.</text>
</comment>
<evidence type="ECO:0000313" key="3">
    <source>
        <dbReference type="Proteomes" id="UP000685013"/>
    </source>
</evidence>
<keyword evidence="1" id="KW-0472">Membrane</keyword>
<evidence type="ECO:0008006" key="4">
    <source>
        <dbReference type="Google" id="ProtNLM"/>
    </source>
</evidence>
<dbReference type="Proteomes" id="UP000685013">
    <property type="component" value="Chromosome 2"/>
</dbReference>
<gene>
    <name evidence="2" type="ORF">SDJN03_02385</name>
</gene>
<reference evidence="2 3" key="1">
    <citation type="journal article" date="2021" name="Hortic Res">
        <title>The domestication of Cucurbita argyrosperma as revealed by the genome of its wild relative.</title>
        <authorList>
            <person name="Barrera-Redondo J."/>
            <person name="Sanchez-de la Vega G."/>
            <person name="Aguirre-Liguori J.A."/>
            <person name="Castellanos-Morales G."/>
            <person name="Gutierrez-Guerrero Y.T."/>
            <person name="Aguirre-Dugua X."/>
            <person name="Aguirre-Planter E."/>
            <person name="Tenaillon M.I."/>
            <person name="Lira-Saade R."/>
            <person name="Eguiarte L.E."/>
        </authorList>
    </citation>
    <scope>NUCLEOTIDE SEQUENCE [LARGE SCALE GENOMIC DNA]</scope>
    <source>
        <strain evidence="2">JBR-2021</strain>
    </source>
</reference>
<evidence type="ECO:0000256" key="1">
    <source>
        <dbReference type="SAM" id="Phobius"/>
    </source>
</evidence>
<keyword evidence="1" id="KW-0812">Transmembrane</keyword>
<proteinExistence type="predicted"/>
<evidence type="ECO:0000313" key="2">
    <source>
        <dbReference type="EMBL" id="KAG6605068.1"/>
    </source>
</evidence>
<keyword evidence="1" id="KW-1133">Transmembrane helix</keyword>
<name>A0AAV6P2J0_9ROSI</name>
<dbReference type="EMBL" id="JAGKQH010000002">
    <property type="protein sequence ID" value="KAG6605068.1"/>
    <property type="molecule type" value="Genomic_DNA"/>
</dbReference>
<feature type="transmembrane region" description="Helical" evidence="1">
    <location>
        <begin position="29"/>
        <end position="47"/>
    </location>
</feature>
<feature type="non-terminal residue" evidence="2">
    <location>
        <position position="1"/>
    </location>
</feature>
<feature type="transmembrane region" description="Helical" evidence="1">
    <location>
        <begin position="67"/>
        <end position="86"/>
    </location>
</feature>
<accession>A0AAV6P2J0</accession>
<protein>
    <recommendedName>
        <fullName evidence="4">DUF4408 domain-containing protein</fullName>
    </recommendedName>
</protein>
<dbReference type="AlphaFoldDB" id="A0AAV6P2J0"/>
<dbReference type="PANTHER" id="PTHR33640">
    <property type="entry name" value="TRANSMEMBRANE PROTEIN"/>
    <property type="match status" value="1"/>
</dbReference>